<evidence type="ECO:0000256" key="1">
    <source>
        <dbReference type="SAM" id="Phobius"/>
    </source>
</evidence>
<accession>A0A7C4JS39</accession>
<reference evidence="2" key="1">
    <citation type="journal article" date="2020" name="mSystems">
        <title>Genome- and Community-Level Interaction Insights into Carbon Utilization and Element Cycling Functions of Hydrothermarchaeota in Hydrothermal Sediment.</title>
        <authorList>
            <person name="Zhou Z."/>
            <person name="Liu Y."/>
            <person name="Xu W."/>
            <person name="Pan J."/>
            <person name="Luo Z.H."/>
            <person name="Li M."/>
        </authorList>
    </citation>
    <scope>NUCLEOTIDE SEQUENCE [LARGE SCALE GENOMIC DNA]</scope>
    <source>
        <strain evidence="2">SpSt-6</strain>
    </source>
</reference>
<comment type="caution">
    <text evidence="2">The sequence shown here is derived from an EMBL/GenBank/DDBJ whole genome shotgun (WGS) entry which is preliminary data.</text>
</comment>
<keyword evidence="1" id="KW-1133">Transmembrane helix</keyword>
<dbReference type="InterPro" id="IPR014717">
    <property type="entry name" value="Transl_elong_EF1B/ribsomal_bS6"/>
</dbReference>
<dbReference type="AlphaFoldDB" id="A0A7C4JS39"/>
<feature type="transmembrane region" description="Helical" evidence="1">
    <location>
        <begin position="12"/>
        <end position="28"/>
    </location>
</feature>
<gene>
    <name evidence="2" type="ORF">ENT66_01990</name>
</gene>
<protein>
    <submittedName>
        <fullName evidence="2">Uncharacterized protein</fullName>
    </submittedName>
</protein>
<keyword evidence="1" id="KW-0812">Transmembrane</keyword>
<keyword evidence="1" id="KW-0472">Membrane</keyword>
<dbReference type="Gene3D" id="3.30.70.60">
    <property type="match status" value="1"/>
</dbReference>
<name>A0A7C4JS39_9BACT</name>
<sequence length="175" mass="20688">MIKREDLRKIGIYVIIVLLVVSFFIKPLDSKIKKNKEMLLELKQAYLLKKELYEKKLYFAQNPQIINKPESLPLLYSKDISCDLIKIEVLKWLMKKAEEKGLTITNFEILEPKKGKEITEINVLLRLKGKIKPFLEYLKIVESHDKLILIKNVELYPSGNEFNIKVTFSFFKREI</sequence>
<evidence type="ECO:0000313" key="2">
    <source>
        <dbReference type="EMBL" id="HGQ85168.1"/>
    </source>
</evidence>
<proteinExistence type="predicted"/>
<organism evidence="2">
    <name type="scientific">Thermodesulfobacterium geofontis</name>
    <dbReference type="NCBI Taxonomy" id="1295609"/>
    <lineage>
        <taxon>Bacteria</taxon>
        <taxon>Pseudomonadati</taxon>
        <taxon>Thermodesulfobacteriota</taxon>
        <taxon>Thermodesulfobacteria</taxon>
        <taxon>Thermodesulfobacteriales</taxon>
        <taxon>Thermodesulfobacteriaceae</taxon>
        <taxon>Thermodesulfobacterium</taxon>
    </lineage>
</organism>
<dbReference type="EMBL" id="DSZN01000034">
    <property type="protein sequence ID" value="HGQ85168.1"/>
    <property type="molecule type" value="Genomic_DNA"/>
</dbReference>